<evidence type="ECO:0000313" key="1">
    <source>
        <dbReference type="Proteomes" id="UP000887580"/>
    </source>
</evidence>
<proteinExistence type="predicted"/>
<dbReference type="WBParaSite" id="PS1159_v2.g13624.t1">
    <property type="protein sequence ID" value="PS1159_v2.g13624.t1"/>
    <property type="gene ID" value="PS1159_v2.g13624"/>
</dbReference>
<evidence type="ECO:0000313" key="2">
    <source>
        <dbReference type="WBParaSite" id="PS1159_v2.g13624.t1"/>
    </source>
</evidence>
<protein>
    <submittedName>
        <fullName evidence="2">Uncharacterized protein</fullName>
    </submittedName>
</protein>
<reference evidence="2" key="1">
    <citation type="submission" date="2022-11" db="UniProtKB">
        <authorList>
            <consortium name="WormBaseParasite"/>
        </authorList>
    </citation>
    <scope>IDENTIFICATION</scope>
</reference>
<dbReference type="Proteomes" id="UP000887580">
    <property type="component" value="Unplaced"/>
</dbReference>
<name>A0AC35F4B1_9BILA</name>
<sequence length="526" mass="59217">MGISDISYIRGDSDIPLLNDTVADRLRLAVKNVPNKEMIIFPEEGIRKTYQQVFNDARQFAASLIHLGLKKSDRIGIWSPNCYEWIITKYAAAFSGLIIVGINPEYKSDELKYVLQKVEISAIISPVKDETNNYYPGAWNFNEIIKNAGSDDFKLLDEHEKQIQVHDPFNIIFTSGTTGRPKGATLTHYNVINNAYLLGFRPKYQYNQEIFCLPLPLFGCAAFIFGSLSSLCHQGTCIFPLRDAKSILNVIENEKPTILTCLPTLLINILNHPDLPSTDVSTIRGGLVGGATIPEELCKNIINHLGMKLYVTAYGSTETGITAMSYPDDKNILKKMHVMPHIEMAIIDKNGEFVSQGEKGEVVVRGYSVLKKYWNDEKTKEAFNKDKWFYTGDIGTMNSDGCVEICGRIKDVIIRGGYNLYPAEIEQFIVQHSFVADACVIGVPDKLHGEEVCACIQLKPDTILTEKELIDFLSEKISTSKIPRYILFKSHHEFPLTANGKIKKYELQKLCIKELNLQNVTTYCNN</sequence>
<accession>A0AC35F4B1</accession>
<organism evidence="1 2">
    <name type="scientific">Panagrolaimus sp. PS1159</name>
    <dbReference type="NCBI Taxonomy" id="55785"/>
    <lineage>
        <taxon>Eukaryota</taxon>
        <taxon>Metazoa</taxon>
        <taxon>Ecdysozoa</taxon>
        <taxon>Nematoda</taxon>
        <taxon>Chromadorea</taxon>
        <taxon>Rhabditida</taxon>
        <taxon>Tylenchina</taxon>
        <taxon>Panagrolaimomorpha</taxon>
        <taxon>Panagrolaimoidea</taxon>
        <taxon>Panagrolaimidae</taxon>
        <taxon>Panagrolaimus</taxon>
    </lineage>
</organism>